<keyword evidence="2" id="KW-1185">Reference proteome</keyword>
<dbReference type="AlphaFoldDB" id="D2A6H2"/>
<reference evidence="1 2" key="2">
    <citation type="journal article" date="2010" name="Nucleic Acids Res.">
        <title>BeetleBase in 2010: revisions to provide comprehensive genomic information for Tribolium castaneum.</title>
        <authorList>
            <person name="Kim H.S."/>
            <person name="Murphy T."/>
            <person name="Xia J."/>
            <person name="Caragea D."/>
            <person name="Park Y."/>
            <person name="Beeman R.W."/>
            <person name="Lorenzen M.D."/>
            <person name="Butcher S."/>
            <person name="Manak J.R."/>
            <person name="Brown S.J."/>
        </authorList>
    </citation>
    <scope>GENOME REANNOTATION</scope>
    <source>
        <strain evidence="1 2">Georgia GA2</strain>
    </source>
</reference>
<proteinExistence type="predicted"/>
<gene>
    <name evidence="1" type="primary">GLEAN_15697</name>
    <name evidence="1" type="ORF">TcasGA2_TC015697</name>
</gene>
<evidence type="ECO:0000313" key="1">
    <source>
        <dbReference type="EMBL" id="EFA05510.1"/>
    </source>
</evidence>
<reference evidence="1 2" key="1">
    <citation type="journal article" date="2008" name="Nature">
        <title>The genome of the model beetle and pest Tribolium castaneum.</title>
        <authorList>
            <consortium name="Tribolium Genome Sequencing Consortium"/>
            <person name="Richards S."/>
            <person name="Gibbs R.A."/>
            <person name="Weinstock G.M."/>
            <person name="Brown S.J."/>
            <person name="Denell R."/>
            <person name="Beeman R.W."/>
            <person name="Gibbs R."/>
            <person name="Beeman R.W."/>
            <person name="Brown S.J."/>
            <person name="Bucher G."/>
            <person name="Friedrich M."/>
            <person name="Grimmelikhuijzen C.J."/>
            <person name="Klingler M."/>
            <person name="Lorenzen M."/>
            <person name="Richards S."/>
            <person name="Roth S."/>
            <person name="Schroder R."/>
            <person name="Tautz D."/>
            <person name="Zdobnov E.M."/>
            <person name="Muzny D."/>
            <person name="Gibbs R.A."/>
            <person name="Weinstock G.M."/>
            <person name="Attaway T."/>
            <person name="Bell S."/>
            <person name="Buhay C.J."/>
            <person name="Chandrabose M.N."/>
            <person name="Chavez D."/>
            <person name="Clerk-Blankenburg K.P."/>
            <person name="Cree A."/>
            <person name="Dao M."/>
            <person name="Davis C."/>
            <person name="Chacko J."/>
            <person name="Dinh H."/>
            <person name="Dugan-Rocha S."/>
            <person name="Fowler G."/>
            <person name="Garner T.T."/>
            <person name="Garnes J."/>
            <person name="Gnirke A."/>
            <person name="Hawes A."/>
            <person name="Hernandez J."/>
            <person name="Hines S."/>
            <person name="Holder M."/>
            <person name="Hume J."/>
            <person name="Jhangiani S.N."/>
            <person name="Joshi V."/>
            <person name="Khan Z.M."/>
            <person name="Jackson L."/>
            <person name="Kovar C."/>
            <person name="Kowis A."/>
            <person name="Lee S."/>
            <person name="Lewis L.R."/>
            <person name="Margolis J."/>
            <person name="Morgan M."/>
            <person name="Nazareth L.V."/>
            <person name="Nguyen N."/>
            <person name="Okwuonu G."/>
            <person name="Parker D."/>
            <person name="Richards S."/>
            <person name="Ruiz S.J."/>
            <person name="Santibanez J."/>
            <person name="Savard J."/>
            <person name="Scherer S.E."/>
            <person name="Schneider B."/>
            <person name="Sodergren E."/>
            <person name="Tautz D."/>
            <person name="Vattahil S."/>
            <person name="Villasana D."/>
            <person name="White C.S."/>
            <person name="Wright R."/>
            <person name="Park Y."/>
            <person name="Beeman R.W."/>
            <person name="Lord J."/>
            <person name="Oppert B."/>
            <person name="Lorenzen M."/>
            <person name="Brown S."/>
            <person name="Wang L."/>
            <person name="Savard J."/>
            <person name="Tautz D."/>
            <person name="Richards S."/>
            <person name="Weinstock G."/>
            <person name="Gibbs R.A."/>
            <person name="Liu Y."/>
            <person name="Worley K."/>
            <person name="Weinstock G."/>
            <person name="Elsik C.G."/>
            <person name="Reese J.T."/>
            <person name="Elhaik E."/>
            <person name="Landan G."/>
            <person name="Graur D."/>
            <person name="Arensburger P."/>
            <person name="Atkinson P."/>
            <person name="Beeman R.W."/>
            <person name="Beidler J."/>
            <person name="Brown S.J."/>
            <person name="Demuth J.P."/>
            <person name="Drury D.W."/>
            <person name="Du Y.Z."/>
            <person name="Fujiwara H."/>
            <person name="Lorenzen M."/>
            <person name="Maselli V."/>
            <person name="Osanai M."/>
            <person name="Park Y."/>
            <person name="Robertson H.M."/>
            <person name="Tu Z."/>
            <person name="Wang J.J."/>
            <person name="Wang S."/>
            <person name="Richards S."/>
            <person name="Song H."/>
            <person name="Zhang L."/>
            <person name="Sodergren E."/>
            <person name="Werner D."/>
            <person name="Stanke M."/>
            <person name="Morgenstern B."/>
            <person name="Solovyev V."/>
            <person name="Kosarev P."/>
            <person name="Brown G."/>
            <person name="Chen H.C."/>
            <person name="Ermolaeva O."/>
            <person name="Hlavina W."/>
            <person name="Kapustin Y."/>
            <person name="Kiryutin B."/>
            <person name="Kitts P."/>
            <person name="Maglott D."/>
            <person name="Pruitt K."/>
            <person name="Sapojnikov V."/>
            <person name="Souvorov A."/>
            <person name="Mackey A.J."/>
            <person name="Waterhouse R.M."/>
            <person name="Wyder S."/>
            <person name="Zdobnov E.M."/>
            <person name="Zdobnov E.M."/>
            <person name="Wyder S."/>
            <person name="Kriventseva E.V."/>
            <person name="Kadowaki T."/>
            <person name="Bork P."/>
            <person name="Aranda M."/>
            <person name="Bao R."/>
            <person name="Beermann A."/>
            <person name="Berns N."/>
            <person name="Bolognesi R."/>
            <person name="Bonneton F."/>
            <person name="Bopp D."/>
            <person name="Brown S.J."/>
            <person name="Bucher G."/>
            <person name="Butts T."/>
            <person name="Chaumot A."/>
            <person name="Denell R.E."/>
            <person name="Ferrier D.E."/>
            <person name="Friedrich M."/>
            <person name="Gordon C.M."/>
            <person name="Jindra M."/>
            <person name="Klingler M."/>
            <person name="Lan Q."/>
            <person name="Lattorff H.M."/>
            <person name="Laudet V."/>
            <person name="von Levetsow C."/>
            <person name="Liu Z."/>
            <person name="Lutz R."/>
            <person name="Lynch J.A."/>
            <person name="da Fonseca R.N."/>
            <person name="Posnien N."/>
            <person name="Reuter R."/>
            <person name="Roth S."/>
            <person name="Savard J."/>
            <person name="Schinko J.B."/>
            <person name="Schmitt C."/>
            <person name="Schoppmeier M."/>
            <person name="Schroder R."/>
            <person name="Shippy T.D."/>
            <person name="Simonnet F."/>
            <person name="Marques-Souza H."/>
            <person name="Tautz D."/>
            <person name="Tomoyasu Y."/>
            <person name="Trauner J."/>
            <person name="Van der Zee M."/>
            <person name="Vervoort M."/>
            <person name="Wittkopp N."/>
            <person name="Wimmer E.A."/>
            <person name="Yang X."/>
            <person name="Jones A.K."/>
            <person name="Sattelle D.B."/>
            <person name="Ebert P.R."/>
            <person name="Nelson D."/>
            <person name="Scott J.G."/>
            <person name="Beeman R.W."/>
            <person name="Muthukrishnan S."/>
            <person name="Kramer K.J."/>
            <person name="Arakane Y."/>
            <person name="Beeman R.W."/>
            <person name="Zhu Q."/>
            <person name="Hogenkamp D."/>
            <person name="Dixit R."/>
            <person name="Oppert B."/>
            <person name="Jiang H."/>
            <person name="Zou Z."/>
            <person name="Marshall J."/>
            <person name="Elpidina E."/>
            <person name="Vinokurov K."/>
            <person name="Oppert C."/>
            <person name="Zou Z."/>
            <person name="Evans J."/>
            <person name="Lu Z."/>
            <person name="Zhao P."/>
            <person name="Sumathipala N."/>
            <person name="Altincicek B."/>
            <person name="Vilcinskas A."/>
            <person name="Williams M."/>
            <person name="Hultmark D."/>
            <person name="Hetru C."/>
            <person name="Jiang H."/>
            <person name="Grimmelikhuijzen C.J."/>
            <person name="Hauser F."/>
            <person name="Cazzamali G."/>
            <person name="Williamson M."/>
            <person name="Park Y."/>
            <person name="Li B."/>
            <person name="Tanaka Y."/>
            <person name="Predel R."/>
            <person name="Neupert S."/>
            <person name="Schachtner J."/>
            <person name="Verleyen P."/>
            <person name="Raible F."/>
            <person name="Bork P."/>
            <person name="Friedrich M."/>
            <person name="Walden K.K."/>
            <person name="Robertson H.M."/>
            <person name="Angeli S."/>
            <person name="Foret S."/>
            <person name="Bucher G."/>
            <person name="Schuetz S."/>
            <person name="Maleszka R."/>
            <person name="Wimmer E.A."/>
            <person name="Beeman R.W."/>
            <person name="Lorenzen M."/>
            <person name="Tomoyasu Y."/>
            <person name="Miller S.C."/>
            <person name="Grossmann D."/>
            <person name="Bucher G."/>
        </authorList>
    </citation>
    <scope>NUCLEOTIDE SEQUENCE [LARGE SCALE GENOMIC DNA]</scope>
    <source>
        <strain evidence="1 2">Georgia GA2</strain>
    </source>
</reference>
<evidence type="ECO:0000313" key="2">
    <source>
        <dbReference type="Proteomes" id="UP000007266"/>
    </source>
</evidence>
<protein>
    <submittedName>
        <fullName evidence="1">Uncharacterized protein</fullName>
    </submittedName>
</protein>
<name>D2A6H2_TRICA</name>
<dbReference type="Proteomes" id="UP000007266">
    <property type="component" value="Linkage group 6"/>
</dbReference>
<sequence>MSRCRRYRGIDASIPDFSQYIGTYCGYRPDTWSDIDTFLAPVFGNFPILNYASITEKLLELAKNVKHHYNRLKKLCVIGSRRYLTAKRESKRTRTKRLFHHKEQINYRNAFFGEKFWGFGDDDERNHDESDDDGVSGTTKRPLVPLHYLFGLAHINLTIATAACATLSWTVGFFVGVGQDSSGCEKGGSRGGVKRWVRVRSGRGPGAVIAVADTTPTQQHTQASLSEPF</sequence>
<dbReference type="InParanoid" id="D2A6H2"/>
<dbReference type="HOGENOM" id="CLU_1211173_0_0_1"/>
<accession>D2A6H2</accession>
<dbReference type="EMBL" id="KQ971348">
    <property type="protein sequence ID" value="EFA05510.1"/>
    <property type="molecule type" value="Genomic_DNA"/>
</dbReference>
<organism evidence="1 2">
    <name type="scientific">Tribolium castaneum</name>
    <name type="common">Red flour beetle</name>
    <dbReference type="NCBI Taxonomy" id="7070"/>
    <lineage>
        <taxon>Eukaryota</taxon>
        <taxon>Metazoa</taxon>
        <taxon>Ecdysozoa</taxon>
        <taxon>Arthropoda</taxon>
        <taxon>Hexapoda</taxon>
        <taxon>Insecta</taxon>
        <taxon>Pterygota</taxon>
        <taxon>Neoptera</taxon>
        <taxon>Endopterygota</taxon>
        <taxon>Coleoptera</taxon>
        <taxon>Polyphaga</taxon>
        <taxon>Cucujiformia</taxon>
        <taxon>Tenebrionidae</taxon>
        <taxon>Tenebrionidae incertae sedis</taxon>
        <taxon>Tribolium</taxon>
    </lineage>
</organism>